<name>A0A852ZKN1_9ACTN</name>
<dbReference type="Proteomes" id="UP000579605">
    <property type="component" value="Unassembled WGS sequence"/>
</dbReference>
<gene>
    <name evidence="4" type="ORF">F4554_006192</name>
</gene>
<dbReference type="InterPro" id="IPR050287">
    <property type="entry name" value="MTA/SAH_deaminase"/>
</dbReference>
<feature type="compositionally biased region" description="Gly residues" evidence="2">
    <location>
        <begin position="82"/>
        <end position="94"/>
    </location>
</feature>
<organism evidence="4 5">
    <name type="scientific">Actinopolymorpha rutila</name>
    <dbReference type="NCBI Taxonomy" id="446787"/>
    <lineage>
        <taxon>Bacteria</taxon>
        <taxon>Bacillati</taxon>
        <taxon>Actinomycetota</taxon>
        <taxon>Actinomycetes</taxon>
        <taxon>Propionibacteriales</taxon>
        <taxon>Actinopolymorphaceae</taxon>
        <taxon>Actinopolymorpha</taxon>
    </lineage>
</organism>
<proteinExistence type="predicted"/>
<dbReference type="GO" id="GO:0016810">
    <property type="term" value="F:hydrolase activity, acting on carbon-nitrogen (but not peptide) bonds"/>
    <property type="evidence" value="ECO:0007669"/>
    <property type="project" value="InterPro"/>
</dbReference>
<evidence type="ECO:0000256" key="2">
    <source>
        <dbReference type="SAM" id="MobiDB-lite"/>
    </source>
</evidence>
<dbReference type="InterPro" id="IPR010252">
    <property type="entry name" value="HutF"/>
</dbReference>
<dbReference type="NCBIfam" id="NF006681">
    <property type="entry name" value="PRK09229.1-2"/>
    <property type="match status" value="1"/>
</dbReference>
<dbReference type="EMBL" id="JACBZH010000001">
    <property type="protein sequence ID" value="NYH93554.1"/>
    <property type="molecule type" value="Genomic_DNA"/>
</dbReference>
<dbReference type="InterPro" id="IPR032466">
    <property type="entry name" value="Metal_Hydrolase"/>
</dbReference>
<evidence type="ECO:0000313" key="4">
    <source>
        <dbReference type="EMBL" id="NYH93554.1"/>
    </source>
</evidence>
<feature type="region of interest" description="Disordered" evidence="2">
    <location>
        <begin position="71"/>
        <end position="94"/>
    </location>
</feature>
<dbReference type="SUPFAM" id="SSF51556">
    <property type="entry name" value="Metallo-dependent hydrolases"/>
    <property type="match status" value="1"/>
</dbReference>
<reference evidence="4 5" key="1">
    <citation type="submission" date="2020-07" db="EMBL/GenBank/DDBJ databases">
        <title>Sequencing the genomes of 1000 actinobacteria strains.</title>
        <authorList>
            <person name="Klenk H.-P."/>
        </authorList>
    </citation>
    <scope>NUCLEOTIDE SEQUENCE [LARGE SCALE GENOMIC DNA]</scope>
    <source>
        <strain evidence="4 5">DSM 18448</strain>
    </source>
</reference>
<evidence type="ECO:0000256" key="1">
    <source>
        <dbReference type="ARBA" id="ARBA00022801"/>
    </source>
</evidence>
<keyword evidence="1" id="KW-0378">Hydrolase</keyword>
<dbReference type="Pfam" id="PF01979">
    <property type="entry name" value="Amidohydro_1"/>
    <property type="match status" value="1"/>
</dbReference>
<evidence type="ECO:0000259" key="3">
    <source>
        <dbReference type="Pfam" id="PF01979"/>
    </source>
</evidence>
<protein>
    <submittedName>
        <fullName evidence="4">Formiminoglutamate deiminase</fullName>
    </submittedName>
</protein>
<dbReference type="PANTHER" id="PTHR43794:SF11">
    <property type="entry name" value="AMIDOHYDROLASE-RELATED DOMAIN-CONTAINING PROTEIN"/>
    <property type="match status" value="1"/>
</dbReference>
<dbReference type="RefSeq" id="WP_179791062.1">
    <property type="nucleotide sequence ID" value="NZ_BAAARR010000012.1"/>
</dbReference>
<feature type="domain" description="Amidohydrolase-related" evidence="3">
    <location>
        <begin position="55"/>
        <end position="442"/>
    </location>
</feature>
<dbReference type="NCBIfam" id="TIGR02022">
    <property type="entry name" value="hutF"/>
    <property type="match status" value="1"/>
</dbReference>
<dbReference type="AlphaFoldDB" id="A0A852ZKN1"/>
<accession>A0A852ZKN1</accession>
<dbReference type="Gene3D" id="3.20.20.140">
    <property type="entry name" value="Metal-dependent hydrolases"/>
    <property type="match status" value="1"/>
</dbReference>
<keyword evidence="5" id="KW-1185">Reference proteome</keyword>
<comment type="caution">
    <text evidence="4">The sequence shown here is derived from an EMBL/GenBank/DDBJ whole genome shotgun (WGS) entry which is preliminary data.</text>
</comment>
<sequence length="466" mass="48757">MNPEPTAYWCALAWLPPGQVEAGVLVEVVGTRITAVRTNVPRPPASAVQLPGLTIPGLADVHSHAFHRALRGRTQDPPEGSDGSGGTGGTGGTGTFWTWRDRMYEVAERLDPDSYYDLAVAVYAELALAGVTCVGEFHYLHHRPGGRRYDDPNAMADMLVAAARTAGIRICLLDACYLTGGIGAPLTGVQQRFGDGDAERWAGRVDALHERYAGADDVTIGAAVHSVRAVPAEQLPTVAAWAHARTAPLHVHVAEQPRENTDCVAAYGMDPVRLLFDRGVLGPRTTAVHATHLEDGGVGLLAETGTTVCLCPTTERDLADGLGPAGALARAGATLVLGSDSHAVVDLFAEARALEWGERLATGRRGHWPASALLTACTEAGHRALGFPDTGVIEVGARADLVNVRLDSVRTAGTDPAHAAQTVVFAAGAADVDSVVSGGVQVVAGGRHRRVDDVAGRLDAAVRALW</sequence>
<dbReference type="SUPFAM" id="SSF51338">
    <property type="entry name" value="Composite domain of metallo-dependent hydrolases"/>
    <property type="match status" value="1"/>
</dbReference>
<dbReference type="Gene3D" id="2.30.40.10">
    <property type="entry name" value="Urease, subunit C, domain 1"/>
    <property type="match status" value="1"/>
</dbReference>
<dbReference type="InterPro" id="IPR011059">
    <property type="entry name" value="Metal-dep_hydrolase_composite"/>
</dbReference>
<dbReference type="InterPro" id="IPR006680">
    <property type="entry name" value="Amidohydro-rel"/>
</dbReference>
<evidence type="ECO:0000313" key="5">
    <source>
        <dbReference type="Proteomes" id="UP000579605"/>
    </source>
</evidence>
<dbReference type="PANTHER" id="PTHR43794">
    <property type="entry name" value="AMINOHYDROLASE SSNA-RELATED"/>
    <property type="match status" value="1"/>
</dbReference>